<organism evidence="1 2">
    <name type="scientific">Leptidea sinapis</name>
    <dbReference type="NCBI Taxonomy" id="189913"/>
    <lineage>
        <taxon>Eukaryota</taxon>
        <taxon>Metazoa</taxon>
        <taxon>Ecdysozoa</taxon>
        <taxon>Arthropoda</taxon>
        <taxon>Hexapoda</taxon>
        <taxon>Insecta</taxon>
        <taxon>Pterygota</taxon>
        <taxon>Neoptera</taxon>
        <taxon>Endopterygota</taxon>
        <taxon>Lepidoptera</taxon>
        <taxon>Glossata</taxon>
        <taxon>Ditrysia</taxon>
        <taxon>Papilionoidea</taxon>
        <taxon>Pieridae</taxon>
        <taxon>Dismorphiinae</taxon>
        <taxon>Leptidea</taxon>
    </lineage>
</organism>
<evidence type="ECO:0000313" key="2">
    <source>
        <dbReference type="Proteomes" id="UP000324832"/>
    </source>
</evidence>
<dbReference type="EMBL" id="FZQP02005554">
    <property type="protein sequence ID" value="VVD01703.1"/>
    <property type="molecule type" value="Genomic_DNA"/>
</dbReference>
<name>A0A5E4QVH0_9NEOP</name>
<keyword evidence="2" id="KW-1185">Reference proteome</keyword>
<gene>
    <name evidence="1" type="ORF">LSINAPIS_LOCUS12058</name>
</gene>
<dbReference type="Proteomes" id="UP000324832">
    <property type="component" value="Unassembled WGS sequence"/>
</dbReference>
<proteinExistence type="predicted"/>
<evidence type="ECO:0000313" key="1">
    <source>
        <dbReference type="EMBL" id="VVD01703.1"/>
    </source>
</evidence>
<accession>A0A5E4QVH0</accession>
<dbReference type="AlphaFoldDB" id="A0A5E4QVH0"/>
<reference evidence="1 2" key="1">
    <citation type="submission" date="2017-07" db="EMBL/GenBank/DDBJ databases">
        <authorList>
            <person name="Talla V."/>
            <person name="Backstrom N."/>
        </authorList>
    </citation>
    <scope>NUCLEOTIDE SEQUENCE [LARGE SCALE GENOMIC DNA]</scope>
</reference>
<sequence>MYVACESVQSTPSASSKTMNHERVSAEPMYTSLTLAHLPRSTTIPISENYLPVSTVSQRSAGFASTGKQQTMAEIVRNGERKEHKKDEEWHLVQRSNRRNRFSGMTGKAASNMTGKFKAADIKIPLFISYVNKETTETDISKYIQRHANEVVTLERIGMKTERPYNSYKLFVPKNK</sequence>
<protein>
    <submittedName>
        <fullName evidence="1">Uncharacterized protein</fullName>
    </submittedName>
</protein>